<dbReference type="InterPro" id="IPR051737">
    <property type="entry name" value="L-xylulose/Carbonyl_redctase"/>
</dbReference>
<dbReference type="InterPro" id="IPR002347">
    <property type="entry name" value="SDR_fam"/>
</dbReference>
<gene>
    <name evidence="5" type="ORF">KIN20_034929</name>
</gene>
<dbReference type="SUPFAM" id="SSF51735">
    <property type="entry name" value="NAD(P)-binding Rossmann-fold domains"/>
    <property type="match status" value="1"/>
</dbReference>
<dbReference type="GO" id="GO:0050038">
    <property type="term" value="F:L-xylulose reductase (NADPH) activity"/>
    <property type="evidence" value="ECO:0007669"/>
    <property type="project" value="TreeGrafter"/>
</dbReference>
<dbReference type="FunFam" id="3.40.50.720:FF:000214">
    <property type="entry name" value="L-xylulose reductase"/>
    <property type="match status" value="1"/>
</dbReference>
<sequence>MTTSFDFTGKKALVTGASQGIGYGIALALAQAGAKVVVLARDRTKLDELSKKHTNISVVSCDVTSCESSLAAHIAPHQPFDFLVNNAGVAALEPFLNIAEEAITKQFDVNLKAPLVLTKIVATQMIRHSIRGAIVNVSSQASIRPLTNHTVYCASKAGLDMATQCMAKELGQYGIRVNCVNPTVVMTEMGRKNWSDPNKSTALLSQMPIGRFAEVEDVVNGVLFLLSEASAMITGQALPIDGGFTNM</sequence>
<dbReference type="InterPro" id="IPR036291">
    <property type="entry name" value="NAD(P)-bd_dom_sf"/>
</dbReference>
<reference evidence="5" key="1">
    <citation type="submission" date="2021-06" db="EMBL/GenBank/DDBJ databases">
        <title>Parelaphostrongylus tenuis whole genome reference sequence.</title>
        <authorList>
            <person name="Garwood T.J."/>
            <person name="Larsen P.A."/>
            <person name="Fountain-Jones N.M."/>
            <person name="Garbe J.R."/>
            <person name="Macchietto M.G."/>
            <person name="Kania S.A."/>
            <person name="Gerhold R.W."/>
            <person name="Richards J.E."/>
            <person name="Wolf T.M."/>
        </authorList>
    </citation>
    <scope>NUCLEOTIDE SEQUENCE</scope>
    <source>
        <strain evidence="5">MNPRO001-30</strain>
        <tissue evidence="5">Meninges</tissue>
    </source>
</reference>
<evidence type="ECO:0008006" key="7">
    <source>
        <dbReference type="Google" id="ProtNLM"/>
    </source>
</evidence>
<evidence type="ECO:0000313" key="5">
    <source>
        <dbReference type="EMBL" id="KAJ1372705.1"/>
    </source>
</evidence>
<keyword evidence="6" id="KW-1185">Reference proteome</keyword>
<dbReference type="AlphaFoldDB" id="A0AAD5RAY7"/>
<name>A0AAD5RAY7_PARTN</name>
<dbReference type="EMBL" id="JAHQIW010007173">
    <property type="protein sequence ID" value="KAJ1372705.1"/>
    <property type="molecule type" value="Genomic_DNA"/>
</dbReference>
<dbReference type="GO" id="GO:0005997">
    <property type="term" value="P:xylulose metabolic process"/>
    <property type="evidence" value="ECO:0007669"/>
    <property type="project" value="TreeGrafter"/>
</dbReference>
<protein>
    <recommendedName>
        <fullName evidence="7">L-xylulose reductase</fullName>
    </recommendedName>
</protein>
<evidence type="ECO:0000256" key="3">
    <source>
        <dbReference type="ARBA" id="ARBA00022857"/>
    </source>
</evidence>
<dbReference type="Pfam" id="PF13561">
    <property type="entry name" value="adh_short_C2"/>
    <property type="match status" value="1"/>
</dbReference>
<dbReference type="PRINTS" id="PR00080">
    <property type="entry name" value="SDRFAMILY"/>
</dbReference>
<evidence type="ECO:0000256" key="1">
    <source>
        <dbReference type="ARBA" id="ARBA00006484"/>
    </source>
</evidence>
<dbReference type="PRINTS" id="PR00081">
    <property type="entry name" value="GDHRDH"/>
</dbReference>
<evidence type="ECO:0000256" key="2">
    <source>
        <dbReference type="ARBA" id="ARBA00011881"/>
    </source>
</evidence>
<comment type="similarity">
    <text evidence="1">Belongs to the short-chain dehydrogenases/reductases (SDR) family.</text>
</comment>
<keyword evidence="3" id="KW-0521">NADP</keyword>
<accession>A0AAD5RAY7</accession>
<dbReference type="PANTHER" id="PTHR44252">
    <property type="entry name" value="D-ERYTHRULOSE REDUCTASE"/>
    <property type="match status" value="1"/>
</dbReference>
<keyword evidence="4" id="KW-0560">Oxidoreductase</keyword>
<evidence type="ECO:0000313" key="6">
    <source>
        <dbReference type="Proteomes" id="UP001196413"/>
    </source>
</evidence>
<dbReference type="GO" id="GO:0006006">
    <property type="term" value="P:glucose metabolic process"/>
    <property type="evidence" value="ECO:0007669"/>
    <property type="project" value="TreeGrafter"/>
</dbReference>
<dbReference type="GO" id="GO:0004090">
    <property type="term" value="F:carbonyl reductase (NADPH) activity"/>
    <property type="evidence" value="ECO:0007669"/>
    <property type="project" value="TreeGrafter"/>
</dbReference>
<dbReference type="PANTHER" id="PTHR44252:SF3">
    <property type="entry name" value="D-ERYTHRULOSE REDUCTASE-RELATED"/>
    <property type="match status" value="1"/>
</dbReference>
<dbReference type="Gene3D" id="3.40.50.720">
    <property type="entry name" value="NAD(P)-binding Rossmann-like Domain"/>
    <property type="match status" value="1"/>
</dbReference>
<comment type="caution">
    <text evidence="5">The sequence shown here is derived from an EMBL/GenBank/DDBJ whole genome shotgun (WGS) entry which is preliminary data.</text>
</comment>
<proteinExistence type="inferred from homology"/>
<dbReference type="NCBIfam" id="NF005559">
    <property type="entry name" value="PRK07231.1"/>
    <property type="match status" value="1"/>
</dbReference>
<organism evidence="5 6">
    <name type="scientific">Parelaphostrongylus tenuis</name>
    <name type="common">Meningeal worm</name>
    <dbReference type="NCBI Taxonomy" id="148309"/>
    <lineage>
        <taxon>Eukaryota</taxon>
        <taxon>Metazoa</taxon>
        <taxon>Ecdysozoa</taxon>
        <taxon>Nematoda</taxon>
        <taxon>Chromadorea</taxon>
        <taxon>Rhabditida</taxon>
        <taxon>Rhabditina</taxon>
        <taxon>Rhabditomorpha</taxon>
        <taxon>Strongyloidea</taxon>
        <taxon>Metastrongylidae</taxon>
        <taxon>Parelaphostrongylus</taxon>
    </lineage>
</organism>
<evidence type="ECO:0000256" key="4">
    <source>
        <dbReference type="ARBA" id="ARBA00023002"/>
    </source>
</evidence>
<dbReference type="Proteomes" id="UP001196413">
    <property type="component" value="Unassembled WGS sequence"/>
</dbReference>
<comment type="subunit">
    <text evidence="2">Homotetramer.</text>
</comment>